<organism evidence="2 3">
    <name type="scientific">Thiothrix litoralis</name>
    <dbReference type="NCBI Taxonomy" id="2891210"/>
    <lineage>
        <taxon>Bacteria</taxon>
        <taxon>Pseudomonadati</taxon>
        <taxon>Pseudomonadota</taxon>
        <taxon>Gammaproteobacteria</taxon>
        <taxon>Thiotrichales</taxon>
        <taxon>Thiotrichaceae</taxon>
        <taxon>Thiothrix</taxon>
    </lineage>
</organism>
<keyword evidence="1" id="KW-0472">Membrane</keyword>
<feature type="transmembrane region" description="Helical" evidence="1">
    <location>
        <begin position="16"/>
        <end position="35"/>
    </location>
</feature>
<keyword evidence="1" id="KW-0812">Transmembrane</keyword>
<sequence>MINDFYKIIQSTRENWIDALAFVMVAFFYGLSVLQLPVPEIVQMFGILAIFSLGMNTILSSSQHSPVQPQALVQKF</sequence>
<keyword evidence="1" id="KW-1133">Transmembrane helix</keyword>
<proteinExistence type="predicted"/>
<evidence type="ECO:0000313" key="3">
    <source>
        <dbReference type="Proteomes" id="UP000672039"/>
    </source>
</evidence>
<evidence type="ECO:0000313" key="2">
    <source>
        <dbReference type="EMBL" id="QTR45097.1"/>
    </source>
</evidence>
<name>A0ABX7WP07_9GAMM</name>
<gene>
    <name evidence="2" type="ORF">J9253_13930</name>
</gene>
<dbReference type="RefSeq" id="WP_210221527.1">
    <property type="nucleotide sequence ID" value="NZ_CP072801.1"/>
</dbReference>
<accession>A0ABX7WP07</accession>
<protein>
    <recommendedName>
        <fullName evidence="4">Holin</fullName>
    </recommendedName>
</protein>
<dbReference type="Proteomes" id="UP000672039">
    <property type="component" value="Chromosome"/>
</dbReference>
<feature type="transmembrane region" description="Helical" evidence="1">
    <location>
        <begin position="41"/>
        <end position="59"/>
    </location>
</feature>
<keyword evidence="3" id="KW-1185">Reference proteome</keyword>
<reference evidence="2 3" key="1">
    <citation type="submission" date="2021-04" db="EMBL/GenBank/DDBJ databases">
        <title>Genomics, taxonomy and metabolism of representatives of sulfur bacteria of the genus Thiothrix: Thiothrix fructosivorans QT, Thiothrix unzii A1T and three new species, Thiothrix subterranea sp. nov., Thiothrix litoralis sp. nov. and 'Candidatus Thiothrix anitrata' sp. nov.</title>
        <authorList>
            <person name="Ravin N.V."/>
            <person name="Smolyakov D."/>
            <person name="Rudenko T.S."/>
            <person name="Mardanov A.V."/>
            <person name="Beletsky A.V."/>
            <person name="Markov N.D."/>
            <person name="Fomenkov A.I."/>
            <person name="Roberts R.J."/>
            <person name="Karnachuk O.V."/>
            <person name="Novikov A."/>
            <person name="Grabovich M.Y."/>
        </authorList>
    </citation>
    <scope>NUCLEOTIDE SEQUENCE [LARGE SCALE GENOMIC DNA]</scope>
    <source>
        <strain evidence="2 3">AS</strain>
    </source>
</reference>
<evidence type="ECO:0000256" key="1">
    <source>
        <dbReference type="SAM" id="Phobius"/>
    </source>
</evidence>
<evidence type="ECO:0008006" key="4">
    <source>
        <dbReference type="Google" id="ProtNLM"/>
    </source>
</evidence>
<dbReference type="EMBL" id="CP072801">
    <property type="protein sequence ID" value="QTR45097.1"/>
    <property type="molecule type" value="Genomic_DNA"/>
</dbReference>